<dbReference type="Pfam" id="PF14604">
    <property type="entry name" value="SH3_9"/>
    <property type="match status" value="1"/>
</dbReference>
<dbReference type="FunFam" id="2.30.30.40:FF:000160">
    <property type="entry name" value="dynamin-binding protein isoform X1"/>
    <property type="match status" value="1"/>
</dbReference>
<protein>
    <submittedName>
        <fullName evidence="6">Dynamin-binding protein</fullName>
    </submittedName>
</protein>
<feature type="region of interest" description="Disordered" evidence="4">
    <location>
        <begin position="342"/>
        <end position="508"/>
    </location>
</feature>
<keyword evidence="7" id="KW-1185">Reference proteome</keyword>
<feature type="compositionally biased region" description="Low complexity" evidence="4">
    <location>
        <begin position="581"/>
        <end position="593"/>
    </location>
</feature>
<dbReference type="STRING" id="8469.M7BGX5"/>
<feature type="region of interest" description="Disordered" evidence="4">
    <location>
        <begin position="555"/>
        <end position="620"/>
    </location>
</feature>
<dbReference type="InterPro" id="IPR035817">
    <property type="entry name" value="DNMBP_SH3_N1"/>
</dbReference>
<reference evidence="7" key="1">
    <citation type="journal article" date="2013" name="Nat. Genet.">
        <title>The draft genomes of soft-shell turtle and green sea turtle yield insights into the development and evolution of the turtle-specific body plan.</title>
        <authorList>
            <person name="Wang Z."/>
            <person name="Pascual-Anaya J."/>
            <person name="Zadissa A."/>
            <person name="Li W."/>
            <person name="Niimura Y."/>
            <person name="Huang Z."/>
            <person name="Li C."/>
            <person name="White S."/>
            <person name="Xiong Z."/>
            <person name="Fang D."/>
            <person name="Wang B."/>
            <person name="Ming Y."/>
            <person name="Chen Y."/>
            <person name="Zheng Y."/>
            <person name="Kuraku S."/>
            <person name="Pignatelli M."/>
            <person name="Herrero J."/>
            <person name="Beal K."/>
            <person name="Nozawa M."/>
            <person name="Li Q."/>
            <person name="Wang J."/>
            <person name="Zhang H."/>
            <person name="Yu L."/>
            <person name="Shigenobu S."/>
            <person name="Wang J."/>
            <person name="Liu J."/>
            <person name="Flicek P."/>
            <person name="Searle S."/>
            <person name="Wang J."/>
            <person name="Kuratani S."/>
            <person name="Yin Y."/>
            <person name="Aken B."/>
            <person name="Zhang G."/>
            <person name="Irie N."/>
        </authorList>
    </citation>
    <scope>NUCLEOTIDE SEQUENCE [LARGE SCALE GENOMIC DNA]</scope>
</reference>
<dbReference type="InterPro" id="IPR035819">
    <property type="entry name" value="DNMBP_SH3_N3"/>
</dbReference>
<feature type="domain" description="SH3" evidence="5">
    <location>
        <begin position="66"/>
        <end position="126"/>
    </location>
</feature>
<dbReference type="Gene3D" id="2.30.30.40">
    <property type="entry name" value="SH3 Domains"/>
    <property type="match status" value="4"/>
</dbReference>
<evidence type="ECO:0000256" key="4">
    <source>
        <dbReference type="SAM" id="MobiDB-lite"/>
    </source>
</evidence>
<dbReference type="FunFam" id="2.30.30.40:FF:000120">
    <property type="entry name" value="dynamin-binding protein isoform X1"/>
    <property type="match status" value="1"/>
</dbReference>
<dbReference type="AlphaFoldDB" id="M7BGX5"/>
<dbReference type="EMBL" id="KB525247">
    <property type="protein sequence ID" value="EMP36464.1"/>
    <property type="molecule type" value="Genomic_DNA"/>
</dbReference>
<dbReference type="PANTHER" id="PTHR22834:SF19">
    <property type="entry name" value="DYNAMIN-BINDING PROTEIN"/>
    <property type="match status" value="1"/>
</dbReference>
<gene>
    <name evidence="6" type="ORF">UY3_06364</name>
</gene>
<dbReference type="SMART" id="SM00326">
    <property type="entry name" value="SH3"/>
    <property type="match status" value="4"/>
</dbReference>
<accession>M7BGX5</accession>
<dbReference type="SUPFAM" id="SSF50044">
    <property type="entry name" value="SH3-domain"/>
    <property type="match status" value="4"/>
</dbReference>
<feature type="compositionally biased region" description="Polar residues" evidence="4">
    <location>
        <begin position="607"/>
        <end position="620"/>
    </location>
</feature>
<dbReference type="GO" id="GO:0005737">
    <property type="term" value="C:cytoplasm"/>
    <property type="evidence" value="ECO:0007669"/>
    <property type="project" value="TreeGrafter"/>
</dbReference>
<feature type="compositionally biased region" description="Polar residues" evidence="4">
    <location>
        <begin position="356"/>
        <end position="365"/>
    </location>
</feature>
<evidence type="ECO:0000259" key="5">
    <source>
        <dbReference type="PROSITE" id="PS50002"/>
    </source>
</evidence>
<evidence type="ECO:0000256" key="3">
    <source>
        <dbReference type="SAM" id="Coils"/>
    </source>
</evidence>
<feature type="domain" description="SH3" evidence="5">
    <location>
        <begin position="241"/>
        <end position="300"/>
    </location>
</feature>
<dbReference type="InterPro" id="IPR035818">
    <property type="entry name" value="DNMBP_SH3_N2"/>
</dbReference>
<dbReference type="PRINTS" id="PR00452">
    <property type="entry name" value="SH3DOMAIN"/>
</dbReference>
<evidence type="ECO:0000313" key="6">
    <source>
        <dbReference type="EMBL" id="EMP36464.1"/>
    </source>
</evidence>
<dbReference type="CDD" id="cd11794">
    <property type="entry name" value="SH3_DNMBP_N1"/>
    <property type="match status" value="1"/>
</dbReference>
<dbReference type="GO" id="GO:0060271">
    <property type="term" value="P:cilium assembly"/>
    <property type="evidence" value="ECO:0007669"/>
    <property type="project" value="TreeGrafter"/>
</dbReference>
<keyword evidence="3" id="KW-0175">Coiled coil</keyword>
<dbReference type="InterPro" id="IPR051492">
    <property type="entry name" value="Dynamin-Rho_GEF"/>
</dbReference>
<feature type="coiled-coil region" evidence="3">
    <location>
        <begin position="628"/>
        <end position="685"/>
    </location>
</feature>
<feature type="domain" description="SH3" evidence="5">
    <location>
        <begin position="144"/>
        <end position="203"/>
    </location>
</feature>
<dbReference type="GO" id="GO:0005085">
    <property type="term" value="F:guanyl-nucleotide exchange factor activity"/>
    <property type="evidence" value="ECO:0007669"/>
    <property type="project" value="TreeGrafter"/>
</dbReference>
<keyword evidence="1 2" id="KW-0728">SH3 domain</keyword>
<dbReference type="Pfam" id="PF07653">
    <property type="entry name" value="SH3_2"/>
    <property type="match status" value="1"/>
</dbReference>
<sequence length="732" mass="79671">MEAGSVVRAVFDFCPSVSEELPLFVGDIIEVLRVVDEFWLLGKKEGIRGQFPSSFVEAVDIPSLKQGEKLFVCTNDFTSQEPGSLSLQRGDLVILSGSPASSWLQGRSCWGSRGFFPSSCVRELCLSPWGRRLSQSTELKVPADSLGQARALMSLSAQLEEELDFREGDVITIVDIPEPGWFTGELGGRSGIFPEGFVELLGPLRVTGGPEEPGPYEHYSVNGVADMPPQEEGRQEGSEKPLGTYGIALYQFQALEPQELDFDVGDRIQIVGALEDGWLEGLLKGRRGIFPHRFVRLEGSAPCREKRGTGKLQEEGSCGMAIHQDPASACVGALPLQGEEGEDLSAWGSHHAEGKSGTTLFQTPMRSEGPSDVGVGQCKSASLEGHPPSTELQGPLPKDTVGSLPIDSAKAINGIFPTPQLPPQPKSRPRCQAVELEPSQSPGALQRPLDIPASPEREGESPSVPPWAPCSPLRSSRSQVFPPPSSWAAAEPGEDRPSPMLHGDSCTDLDSKLTEQLAQFEKSVTISGAESDKKVSRHFSILDYSSEKDIVCGSPECAPHWRLPERRKGLRPPPPRPNAPAPAVSPSFSVRPSRPAPLPPPSRQRRNMASPQLQHRSQPQCPFLLTRIREVEQDLEAYGKTRAELNSMLEQQQDELVRSETLENLDFCDSNIKSLNAELQELRAGSRPGPGTRAMLATLRTDDLLTVDTDEMPKQLLLDLLSALAVLLLKYC</sequence>
<feature type="domain" description="SH3" evidence="5">
    <location>
        <begin position="2"/>
        <end position="61"/>
    </location>
</feature>
<dbReference type="InterPro" id="IPR036028">
    <property type="entry name" value="SH3-like_dom_sf"/>
</dbReference>
<dbReference type="FunFam" id="2.30.30.40:FF:000165">
    <property type="entry name" value="dynamin-binding protein isoform X1"/>
    <property type="match status" value="1"/>
</dbReference>
<evidence type="ECO:0000313" key="7">
    <source>
        <dbReference type="Proteomes" id="UP000031443"/>
    </source>
</evidence>
<name>M7BGX5_CHEMY</name>
<dbReference type="Proteomes" id="UP000031443">
    <property type="component" value="Unassembled WGS sequence"/>
</dbReference>
<organism evidence="6 7">
    <name type="scientific">Chelonia mydas</name>
    <name type="common">Green sea-turtle</name>
    <name type="synonym">Chelonia agassizi</name>
    <dbReference type="NCBI Taxonomy" id="8469"/>
    <lineage>
        <taxon>Eukaryota</taxon>
        <taxon>Metazoa</taxon>
        <taxon>Chordata</taxon>
        <taxon>Craniata</taxon>
        <taxon>Vertebrata</taxon>
        <taxon>Euteleostomi</taxon>
        <taxon>Archelosauria</taxon>
        <taxon>Testudinata</taxon>
        <taxon>Testudines</taxon>
        <taxon>Cryptodira</taxon>
        <taxon>Durocryptodira</taxon>
        <taxon>Americhelydia</taxon>
        <taxon>Chelonioidea</taxon>
        <taxon>Cheloniidae</taxon>
        <taxon>Chelonia</taxon>
    </lineage>
</organism>
<dbReference type="PROSITE" id="PS50002">
    <property type="entry name" value="SH3"/>
    <property type="match status" value="4"/>
</dbReference>
<dbReference type="PRINTS" id="PR00499">
    <property type="entry name" value="P67PHOX"/>
</dbReference>
<dbReference type="CDD" id="cd11795">
    <property type="entry name" value="SH3_DNMBP_N2"/>
    <property type="match status" value="1"/>
</dbReference>
<dbReference type="FunFam" id="2.30.30.40:FF:000138">
    <property type="entry name" value="dynamin-binding protein isoform X1"/>
    <property type="match status" value="1"/>
</dbReference>
<evidence type="ECO:0000256" key="2">
    <source>
        <dbReference type="PROSITE-ProRule" id="PRU00192"/>
    </source>
</evidence>
<evidence type="ECO:0000256" key="1">
    <source>
        <dbReference type="ARBA" id="ARBA00022443"/>
    </source>
</evidence>
<feature type="compositionally biased region" description="Pro residues" evidence="4">
    <location>
        <begin position="571"/>
        <end position="580"/>
    </location>
</feature>
<dbReference type="Pfam" id="PF00018">
    <property type="entry name" value="SH3_1"/>
    <property type="match status" value="2"/>
</dbReference>
<dbReference type="InterPro" id="IPR001452">
    <property type="entry name" value="SH3_domain"/>
</dbReference>
<dbReference type="PANTHER" id="PTHR22834">
    <property type="entry name" value="NUCLEAR FUSION PROTEIN FUS2"/>
    <property type="match status" value="1"/>
</dbReference>
<proteinExistence type="predicted"/>
<dbReference type="CDD" id="cd11796">
    <property type="entry name" value="SH3_DNMBP_N3"/>
    <property type="match status" value="1"/>
</dbReference>